<dbReference type="InterPro" id="IPR050204">
    <property type="entry name" value="AraC_XylS_family_regulators"/>
</dbReference>
<gene>
    <name evidence="6" type="ORF">C7S16_6069</name>
</gene>
<dbReference type="Pfam" id="PF12833">
    <property type="entry name" value="HTH_18"/>
    <property type="match status" value="1"/>
</dbReference>
<evidence type="ECO:0000313" key="7">
    <source>
        <dbReference type="Proteomes" id="UP001272137"/>
    </source>
</evidence>
<dbReference type="AlphaFoldDB" id="A0AAW9CPI4"/>
<reference evidence="6" key="1">
    <citation type="submission" date="2018-08" db="EMBL/GenBank/DDBJ databases">
        <title>Identification of Burkholderia cepacia strains that express a Burkholderia pseudomallei-like capsular polysaccharide.</title>
        <authorList>
            <person name="Burtnick M.N."/>
            <person name="Vongsouvath M."/>
            <person name="Newton P."/>
            <person name="Wuthiekanun V."/>
            <person name="Limmathurotsakul D."/>
            <person name="Brett P.J."/>
            <person name="Chantratita N."/>
            <person name="Dance D.A."/>
        </authorList>
    </citation>
    <scope>NUCLEOTIDE SEQUENCE</scope>
    <source>
        <strain evidence="6">SBXCC001</strain>
    </source>
</reference>
<comment type="caution">
    <text evidence="6">The sequence shown here is derived from an EMBL/GenBank/DDBJ whole genome shotgun (WGS) entry which is preliminary data.</text>
</comment>
<dbReference type="PROSITE" id="PS01124">
    <property type="entry name" value="HTH_ARAC_FAMILY_2"/>
    <property type="match status" value="1"/>
</dbReference>
<name>A0AAW9CPI4_BURTH</name>
<evidence type="ECO:0000256" key="4">
    <source>
        <dbReference type="SAM" id="MobiDB-lite"/>
    </source>
</evidence>
<organism evidence="6 7">
    <name type="scientific">Burkholderia thailandensis</name>
    <dbReference type="NCBI Taxonomy" id="57975"/>
    <lineage>
        <taxon>Bacteria</taxon>
        <taxon>Pseudomonadati</taxon>
        <taxon>Pseudomonadota</taxon>
        <taxon>Betaproteobacteria</taxon>
        <taxon>Burkholderiales</taxon>
        <taxon>Burkholderiaceae</taxon>
        <taxon>Burkholderia</taxon>
        <taxon>pseudomallei group</taxon>
    </lineage>
</organism>
<evidence type="ECO:0000256" key="2">
    <source>
        <dbReference type="ARBA" id="ARBA00023125"/>
    </source>
</evidence>
<evidence type="ECO:0000256" key="3">
    <source>
        <dbReference type="ARBA" id="ARBA00023163"/>
    </source>
</evidence>
<dbReference type="GO" id="GO:0003700">
    <property type="term" value="F:DNA-binding transcription factor activity"/>
    <property type="evidence" value="ECO:0007669"/>
    <property type="project" value="InterPro"/>
</dbReference>
<dbReference type="Proteomes" id="UP001272137">
    <property type="component" value="Unassembled WGS sequence"/>
</dbReference>
<dbReference type="InterPro" id="IPR009057">
    <property type="entry name" value="Homeodomain-like_sf"/>
</dbReference>
<dbReference type="PANTHER" id="PTHR46796:SF12">
    <property type="entry name" value="HTH-TYPE DNA-BINDING TRANSCRIPTIONAL ACTIVATOR EUTR"/>
    <property type="match status" value="1"/>
</dbReference>
<evidence type="ECO:0000313" key="6">
    <source>
        <dbReference type="EMBL" id="MDW9252895.1"/>
    </source>
</evidence>
<protein>
    <submittedName>
        <fullName evidence="6">Helix-turn-helix domain protein</fullName>
    </submittedName>
</protein>
<keyword evidence="3" id="KW-0804">Transcription</keyword>
<evidence type="ECO:0000259" key="5">
    <source>
        <dbReference type="PROSITE" id="PS01124"/>
    </source>
</evidence>
<dbReference type="InterPro" id="IPR018062">
    <property type="entry name" value="HTH_AraC-typ_CS"/>
</dbReference>
<accession>A0AAW9CPI4</accession>
<feature type="region of interest" description="Disordered" evidence="4">
    <location>
        <begin position="316"/>
        <end position="358"/>
    </location>
</feature>
<keyword evidence="2" id="KW-0238">DNA-binding</keyword>
<dbReference type="PANTHER" id="PTHR46796">
    <property type="entry name" value="HTH-TYPE TRANSCRIPTIONAL ACTIVATOR RHAS-RELATED"/>
    <property type="match status" value="1"/>
</dbReference>
<dbReference type="InterPro" id="IPR018060">
    <property type="entry name" value="HTH_AraC"/>
</dbReference>
<proteinExistence type="predicted"/>
<dbReference type="RefSeq" id="WP_025987458.1">
    <property type="nucleotide sequence ID" value="NZ_JANUQN010000009.1"/>
</dbReference>
<dbReference type="GO" id="GO:0043565">
    <property type="term" value="F:sequence-specific DNA binding"/>
    <property type="evidence" value="ECO:0007669"/>
    <property type="project" value="InterPro"/>
</dbReference>
<dbReference type="Pfam" id="PF14525">
    <property type="entry name" value="AraC_binding_2"/>
    <property type="match status" value="1"/>
</dbReference>
<sequence>MNIALPRSNGNRLRALHAREDIEREVSRLLGPHRMEVASPDLPRAELFDIALDRGGLLELSYGDAARIDIDGDAAPFLFRLTLAGRCELRTGRERAAVTRGGLSVSSPARASRIETSRDCRSLLLRLDRAALELKLADLLQATPRAPLLFALSVDAAHRGAGVVRDMLGQLCRWCAPPDTAAARSMLGPDLTQWLMTMLLTRLPHSYSDALARGVRRPLPVHVRRARDHVDAHLGEPLPLVTLARAAGVSPRTLQNGFARFLQTSPAAYVRERRLSAVHDALLNAPGRGVADVLIEHGVHSFGHFAKAYARRFGHPPSATGVGEHGEHGAPGADARATGASQPTSTAPGSRASRGRQP</sequence>
<dbReference type="SMART" id="SM00342">
    <property type="entry name" value="HTH_ARAC"/>
    <property type="match status" value="1"/>
</dbReference>
<dbReference type="SUPFAM" id="SSF46689">
    <property type="entry name" value="Homeodomain-like"/>
    <property type="match status" value="1"/>
</dbReference>
<dbReference type="PROSITE" id="PS00041">
    <property type="entry name" value="HTH_ARAC_FAMILY_1"/>
    <property type="match status" value="1"/>
</dbReference>
<evidence type="ECO:0000256" key="1">
    <source>
        <dbReference type="ARBA" id="ARBA00023015"/>
    </source>
</evidence>
<dbReference type="InterPro" id="IPR035418">
    <property type="entry name" value="AraC-bd_2"/>
</dbReference>
<keyword evidence="1" id="KW-0805">Transcription regulation</keyword>
<feature type="compositionally biased region" description="Polar residues" evidence="4">
    <location>
        <begin position="339"/>
        <end position="348"/>
    </location>
</feature>
<feature type="domain" description="HTH araC/xylS-type" evidence="5">
    <location>
        <begin position="224"/>
        <end position="323"/>
    </location>
</feature>
<dbReference type="EMBL" id="QXCT01000001">
    <property type="protein sequence ID" value="MDW9252895.1"/>
    <property type="molecule type" value="Genomic_DNA"/>
</dbReference>
<dbReference type="Gene3D" id="1.10.10.60">
    <property type="entry name" value="Homeodomain-like"/>
    <property type="match status" value="1"/>
</dbReference>